<accession>A0A1R4IM79</accession>
<evidence type="ECO:0000313" key="1">
    <source>
        <dbReference type="EMBL" id="SJN20775.1"/>
    </source>
</evidence>
<organism evidence="1 2">
    <name type="scientific">Microbacterium esteraromaticum</name>
    <dbReference type="NCBI Taxonomy" id="57043"/>
    <lineage>
        <taxon>Bacteria</taxon>
        <taxon>Bacillati</taxon>
        <taxon>Actinomycetota</taxon>
        <taxon>Actinomycetes</taxon>
        <taxon>Micrococcales</taxon>
        <taxon>Microbacteriaceae</taxon>
        <taxon>Microbacterium</taxon>
    </lineage>
</organism>
<dbReference type="Proteomes" id="UP000196320">
    <property type="component" value="Unassembled WGS sequence"/>
</dbReference>
<keyword evidence="2" id="KW-1185">Reference proteome</keyword>
<dbReference type="EMBL" id="FUKO01000011">
    <property type="protein sequence ID" value="SJN20775.1"/>
    <property type="molecule type" value="Genomic_DNA"/>
</dbReference>
<name>A0A1R4IM79_9MICO</name>
<protein>
    <submittedName>
        <fullName evidence="1">Uncharacterized protein</fullName>
    </submittedName>
</protein>
<reference evidence="1 2" key="1">
    <citation type="submission" date="2017-02" db="EMBL/GenBank/DDBJ databases">
        <authorList>
            <person name="Peterson S.W."/>
        </authorList>
    </citation>
    <scope>NUCLEOTIDE SEQUENCE [LARGE SCALE GENOMIC DNA]</scope>
    <source>
        <strain evidence="1 2">B Mb 05.01</strain>
    </source>
</reference>
<dbReference type="AlphaFoldDB" id="A0A1R4IM79"/>
<proteinExistence type="predicted"/>
<evidence type="ECO:0000313" key="2">
    <source>
        <dbReference type="Proteomes" id="UP000196320"/>
    </source>
</evidence>
<gene>
    <name evidence="1" type="ORF">FM104_02805</name>
</gene>
<sequence>MTLRDRGIGVTFWWPTHPMLDVLRHLVRHLACRPTIRNAG</sequence>